<evidence type="ECO:0000313" key="2">
    <source>
        <dbReference type="Proteomes" id="UP001162164"/>
    </source>
</evidence>
<comment type="caution">
    <text evidence="1">The sequence shown here is derived from an EMBL/GenBank/DDBJ whole genome shotgun (WGS) entry which is preliminary data.</text>
</comment>
<dbReference type="EMBL" id="JAPWTJ010000897">
    <property type="protein sequence ID" value="KAJ8974972.1"/>
    <property type="molecule type" value="Genomic_DNA"/>
</dbReference>
<keyword evidence="2" id="KW-1185">Reference proteome</keyword>
<proteinExistence type="predicted"/>
<dbReference type="Proteomes" id="UP001162164">
    <property type="component" value="Unassembled WGS sequence"/>
</dbReference>
<sequence>MSAAGAASKLSLPGPLGAIGKKHIEIATQCVIFHILDLVPEKRDSLILLTSLNFADPPKLNWLTDSNQTKWSGLTVNIPADKNLSLGRPKRRNKSKKGKREFLPKKREFSVKSQNRTFKLEFVLRNTQHQVLILWKIDILGKGNKREFLKACKEFRFRNVGNTAQKSH</sequence>
<name>A0ABQ9JBA9_9CUCU</name>
<evidence type="ECO:0000313" key="1">
    <source>
        <dbReference type="EMBL" id="KAJ8974972.1"/>
    </source>
</evidence>
<reference evidence="1" key="1">
    <citation type="journal article" date="2023" name="Insect Mol. Biol.">
        <title>Genome sequencing provides insights into the evolution of gene families encoding plant cell wall-degrading enzymes in longhorned beetles.</title>
        <authorList>
            <person name="Shin N.R."/>
            <person name="Okamura Y."/>
            <person name="Kirsch R."/>
            <person name="Pauchet Y."/>
        </authorList>
    </citation>
    <scope>NUCLEOTIDE SEQUENCE</scope>
    <source>
        <strain evidence="1">MMC_N1</strain>
    </source>
</reference>
<accession>A0ABQ9JBA9</accession>
<gene>
    <name evidence="1" type="ORF">NQ317_013480</name>
</gene>
<protein>
    <submittedName>
        <fullName evidence="1">Uncharacterized protein</fullName>
    </submittedName>
</protein>
<organism evidence="1 2">
    <name type="scientific">Molorchus minor</name>
    <dbReference type="NCBI Taxonomy" id="1323400"/>
    <lineage>
        <taxon>Eukaryota</taxon>
        <taxon>Metazoa</taxon>
        <taxon>Ecdysozoa</taxon>
        <taxon>Arthropoda</taxon>
        <taxon>Hexapoda</taxon>
        <taxon>Insecta</taxon>
        <taxon>Pterygota</taxon>
        <taxon>Neoptera</taxon>
        <taxon>Endopterygota</taxon>
        <taxon>Coleoptera</taxon>
        <taxon>Polyphaga</taxon>
        <taxon>Cucujiformia</taxon>
        <taxon>Chrysomeloidea</taxon>
        <taxon>Cerambycidae</taxon>
        <taxon>Lamiinae</taxon>
        <taxon>Monochamini</taxon>
        <taxon>Molorchus</taxon>
    </lineage>
</organism>